<organism evidence="5 6">
    <name type="scientific">Pseudonocardia humida</name>
    <dbReference type="NCBI Taxonomy" id="2800819"/>
    <lineage>
        <taxon>Bacteria</taxon>
        <taxon>Bacillati</taxon>
        <taxon>Actinomycetota</taxon>
        <taxon>Actinomycetes</taxon>
        <taxon>Pseudonocardiales</taxon>
        <taxon>Pseudonocardiaceae</taxon>
        <taxon>Pseudonocardia</taxon>
    </lineage>
</organism>
<evidence type="ECO:0000259" key="4">
    <source>
        <dbReference type="PROSITE" id="PS01124"/>
    </source>
</evidence>
<dbReference type="PANTHER" id="PTHR46796">
    <property type="entry name" value="HTH-TYPE TRANSCRIPTIONAL ACTIVATOR RHAS-RELATED"/>
    <property type="match status" value="1"/>
</dbReference>
<dbReference type="RefSeq" id="WP_252446445.1">
    <property type="nucleotide sequence ID" value="NZ_JAGSOV010000098.1"/>
</dbReference>
<dbReference type="SUPFAM" id="SSF46689">
    <property type="entry name" value="Homeodomain-like"/>
    <property type="match status" value="1"/>
</dbReference>
<dbReference type="SMART" id="SM00342">
    <property type="entry name" value="HTH_ARAC"/>
    <property type="match status" value="1"/>
</dbReference>
<sequence>MNAGLDGRAPTRAVFRTIDQPVDVREVRWRQVVLDNLGPYDIRRDGGLDVRDEILSLTVGGIRVSESSTGPGEARRTARHVVDSDPELVRMIVAVSGTVVGEHGGRSTELPPGDLVLIDLSRPLRCLHRTRRAVFVTFPRALLPLPELAPPAGIRIPGNQGSGALLSGLVRQLPRHADATVGASTARLGTAVLDLLTVALAEQTGDKVALPPATQAGDLRLRIGAFIESHLEDPDLSPARIAESHHISLRYLHRLFESTGDGVAGRIRQRRLERIRRDLLDPGQAHRPVYAIAARWGLGSAAHFNRLFREVYGMPPAEFRARFAPRTT</sequence>
<dbReference type="Proteomes" id="UP001165283">
    <property type="component" value="Unassembled WGS sequence"/>
</dbReference>
<evidence type="ECO:0000256" key="1">
    <source>
        <dbReference type="ARBA" id="ARBA00023015"/>
    </source>
</evidence>
<evidence type="ECO:0000313" key="6">
    <source>
        <dbReference type="Proteomes" id="UP001165283"/>
    </source>
</evidence>
<dbReference type="PROSITE" id="PS00041">
    <property type="entry name" value="HTH_ARAC_FAMILY_1"/>
    <property type="match status" value="1"/>
</dbReference>
<keyword evidence="6" id="KW-1185">Reference proteome</keyword>
<accession>A0ABT1ACY9</accession>
<reference evidence="5" key="1">
    <citation type="submission" date="2021-04" db="EMBL/GenBank/DDBJ databases">
        <title>Pseudonocardia sp. nov., isolated from sandy soil of mangrove forest.</title>
        <authorList>
            <person name="Zan Z."/>
            <person name="Huang R."/>
            <person name="Liu W."/>
        </authorList>
    </citation>
    <scope>NUCLEOTIDE SEQUENCE</scope>
    <source>
        <strain evidence="5">S2-4</strain>
    </source>
</reference>
<dbReference type="InterPro" id="IPR018062">
    <property type="entry name" value="HTH_AraC-typ_CS"/>
</dbReference>
<feature type="domain" description="HTH araC/xylS-type" evidence="4">
    <location>
        <begin position="221"/>
        <end position="322"/>
    </location>
</feature>
<dbReference type="PANTHER" id="PTHR46796:SF6">
    <property type="entry name" value="ARAC SUBFAMILY"/>
    <property type="match status" value="1"/>
</dbReference>
<dbReference type="PROSITE" id="PS01124">
    <property type="entry name" value="HTH_ARAC_FAMILY_2"/>
    <property type="match status" value="1"/>
</dbReference>
<keyword evidence="2" id="KW-0238">DNA-binding</keyword>
<evidence type="ECO:0000256" key="2">
    <source>
        <dbReference type="ARBA" id="ARBA00023125"/>
    </source>
</evidence>
<dbReference type="InterPro" id="IPR035418">
    <property type="entry name" value="AraC-bd_2"/>
</dbReference>
<dbReference type="InterPro" id="IPR018060">
    <property type="entry name" value="HTH_AraC"/>
</dbReference>
<dbReference type="InterPro" id="IPR009057">
    <property type="entry name" value="Homeodomain-like_sf"/>
</dbReference>
<comment type="caution">
    <text evidence="5">The sequence shown here is derived from an EMBL/GenBank/DDBJ whole genome shotgun (WGS) entry which is preliminary data.</text>
</comment>
<evidence type="ECO:0000256" key="3">
    <source>
        <dbReference type="ARBA" id="ARBA00023163"/>
    </source>
</evidence>
<name>A0ABT1ACY9_9PSEU</name>
<proteinExistence type="predicted"/>
<dbReference type="Pfam" id="PF12833">
    <property type="entry name" value="HTH_18"/>
    <property type="match status" value="1"/>
</dbReference>
<dbReference type="Gene3D" id="1.10.10.60">
    <property type="entry name" value="Homeodomain-like"/>
    <property type="match status" value="1"/>
</dbReference>
<dbReference type="EMBL" id="JAGSOV010000098">
    <property type="protein sequence ID" value="MCO1660915.1"/>
    <property type="molecule type" value="Genomic_DNA"/>
</dbReference>
<protein>
    <submittedName>
        <fullName evidence="5">Helix-turn-helix domain-containing protein</fullName>
    </submittedName>
</protein>
<evidence type="ECO:0000313" key="5">
    <source>
        <dbReference type="EMBL" id="MCO1660915.1"/>
    </source>
</evidence>
<dbReference type="Pfam" id="PF14525">
    <property type="entry name" value="AraC_binding_2"/>
    <property type="match status" value="1"/>
</dbReference>
<keyword evidence="1" id="KW-0805">Transcription regulation</keyword>
<gene>
    <name evidence="5" type="ORF">KDL28_38290</name>
</gene>
<dbReference type="InterPro" id="IPR050204">
    <property type="entry name" value="AraC_XylS_family_regulators"/>
</dbReference>
<keyword evidence="3" id="KW-0804">Transcription</keyword>